<evidence type="ECO:0000313" key="1">
    <source>
        <dbReference type="EMBL" id="GBM37569.1"/>
    </source>
</evidence>
<gene>
    <name evidence="1" type="ORF">AVEN_130708_1</name>
</gene>
<name>A0A4Y2FB13_ARAVE</name>
<proteinExistence type="predicted"/>
<dbReference type="EMBL" id="BGPR01000844">
    <property type="protein sequence ID" value="GBM37569.1"/>
    <property type="molecule type" value="Genomic_DNA"/>
</dbReference>
<dbReference type="Proteomes" id="UP000499080">
    <property type="component" value="Unassembled WGS sequence"/>
</dbReference>
<dbReference type="AlphaFoldDB" id="A0A4Y2FB13"/>
<protein>
    <submittedName>
        <fullName evidence="1">Uncharacterized protein</fullName>
    </submittedName>
</protein>
<comment type="caution">
    <text evidence="1">The sequence shown here is derived from an EMBL/GenBank/DDBJ whole genome shotgun (WGS) entry which is preliminary data.</text>
</comment>
<organism evidence="1 2">
    <name type="scientific">Araneus ventricosus</name>
    <name type="common">Orbweaver spider</name>
    <name type="synonym">Epeira ventricosa</name>
    <dbReference type="NCBI Taxonomy" id="182803"/>
    <lineage>
        <taxon>Eukaryota</taxon>
        <taxon>Metazoa</taxon>
        <taxon>Ecdysozoa</taxon>
        <taxon>Arthropoda</taxon>
        <taxon>Chelicerata</taxon>
        <taxon>Arachnida</taxon>
        <taxon>Araneae</taxon>
        <taxon>Araneomorphae</taxon>
        <taxon>Entelegynae</taxon>
        <taxon>Araneoidea</taxon>
        <taxon>Araneidae</taxon>
        <taxon>Araneus</taxon>
    </lineage>
</organism>
<accession>A0A4Y2FB13</accession>
<sequence length="90" mass="10209">MVCCSNGLHTNVFIDSLLFGAVKTFDRFVIISPWKKVNWREKLVLPPSQKKFVSDMGKLRVCGGGFDVARCFMLAQSTFPIRPARMRELA</sequence>
<keyword evidence="2" id="KW-1185">Reference proteome</keyword>
<evidence type="ECO:0000313" key="2">
    <source>
        <dbReference type="Proteomes" id="UP000499080"/>
    </source>
</evidence>
<reference evidence="1 2" key="1">
    <citation type="journal article" date="2019" name="Sci. Rep.">
        <title>Orb-weaving spider Araneus ventricosus genome elucidates the spidroin gene catalogue.</title>
        <authorList>
            <person name="Kono N."/>
            <person name="Nakamura H."/>
            <person name="Ohtoshi R."/>
            <person name="Moran D.A.P."/>
            <person name="Shinohara A."/>
            <person name="Yoshida Y."/>
            <person name="Fujiwara M."/>
            <person name="Mori M."/>
            <person name="Tomita M."/>
            <person name="Arakawa K."/>
        </authorList>
    </citation>
    <scope>NUCLEOTIDE SEQUENCE [LARGE SCALE GENOMIC DNA]</scope>
</reference>